<evidence type="ECO:0000256" key="7">
    <source>
        <dbReference type="HAMAP-Rule" id="MF_02065"/>
    </source>
</evidence>
<dbReference type="CDD" id="cd08010">
    <property type="entry name" value="MltG_like"/>
    <property type="match status" value="1"/>
</dbReference>
<dbReference type="EMBL" id="RJVO01000004">
    <property type="protein sequence ID" value="ROH89626.1"/>
    <property type="molecule type" value="Genomic_DNA"/>
</dbReference>
<dbReference type="InParanoid" id="A0A3N0VA22"/>
<keyword evidence="1 7" id="KW-1003">Cell membrane</keyword>
<keyword evidence="4 7" id="KW-0472">Membrane</keyword>
<comment type="catalytic activity">
    <reaction evidence="7">
        <text>a peptidoglycan chain = a peptidoglycan chain with N-acetyl-1,6-anhydromuramyl-[peptide] at the reducing end + a peptidoglycan chain with N-acetylglucosamine at the non-reducing end.</text>
        <dbReference type="EC" id="4.2.2.29"/>
    </reaction>
</comment>
<evidence type="ECO:0000313" key="9">
    <source>
        <dbReference type="Proteomes" id="UP000282106"/>
    </source>
</evidence>
<dbReference type="PANTHER" id="PTHR30518">
    <property type="entry name" value="ENDOLYTIC MUREIN TRANSGLYCOSYLASE"/>
    <property type="match status" value="1"/>
</dbReference>
<comment type="similarity">
    <text evidence="7">Belongs to the transglycosylase MltG family.</text>
</comment>
<dbReference type="NCBIfam" id="TIGR00247">
    <property type="entry name" value="endolytic transglycosylase MltG"/>
    <property type="match status" value="1"/>
</dbReference>
<dbReference type="RefSeq" id="WP_123211923.1">
    <property type="nucleotide sequence ID" value="NZ_RJVO01000004.1"/>
</dbReference>
<evidence type="ECO:0000256" key="2">
    <source>
        <dbReference type="ARBA" id="ARBA00022692"/>
    </source>
</evidence>
<keyword evidence="2 7" id="KW-0812">Transmembrane</keyword>
<dbReference type="FunCoup" id="A0A3N0VA22">
    <property type="interactions" value="329"/>
</dbReference>
<organism evidence="8 9">
    <name type="scientific">Stagnimonas aquatica</name>
    <dbReference type="NCBI Taxonomy" id="2689987"/>
    <lineage>
        <taxon>Bacteria</taxon>
        <taxon>Pseudomonadati</taxon>
        <taxon>Pseudomonadota</taxon>
        <taxon>Gammaproteobacteria</taxon>
        <taxon>Nevskiales</taxon>
        <taxon>Nevskiaceae</taxon>
        <taxon>Stagnimonas</taxon>
    </lineage>
</organism>
<feature type="site" description="Important for catalytic activity" evidence="7">
    <location>
        <position position="221"/>
    </location>
</feature>
<dbReference type="Proteomes" id="UP000282106">
    <property type="component" value="Unassembled WGS sequence"/>
</dbReference>
<dbReference type="Pfam" id="PF02618">
    <property type="entry name" value="YceG"/>
    <property type="match status" value="1"/>
</dbReference>
<evidence type="ECO:0000313" key="8">
    <source>
        <dbReference type="EMBL" id="ROH89626.1"/>
    </source>
</evidence>
<reference evidence="8 9" key="1">
    <citation type="submission" date="2018-10" db="EMBL/GenBank/DDBJ databases">
        <authorList>
            <person name="Chen W.-M."/>
        </authorList>
    </citation>
    <scope>NUCLEOTIDE SEQUENCE [LARGE SCALE GENOMIC DNA]</scope>
    <source>
        <strain evidence="8 9">THS-13</strain>
    </source>
</reference>
<proteinExistence type="inferred from homology"/>
<comment type="function">
    <text evidence="7">Functions as a peptidoglycan terminase that cleaves nascent peptidoglycan strands endolytically to terminate their elongation.</text>
</comment>
<evidence type="ECO:0000256" key="6">
    <source>
        <dbReference type="ARBA" id="ARBA00023316"/>
    </source>
</evidence>
<evidence type="ECO:0000256" key="4">
    <source>
        <dbReference type="ARBA" id="ARBA00023136"/>
    </source>
</evidence>
<evidence type="ECO:0000256" key="1">
    <source>
        <dbReference type="ARBA" id="ARBA00022475"/>
    </source>
</evidence>
<keyword evidence="7" id="KW-0997">Cell inner membrane</keyword>
<keyword evidence="6 7" id="KW-0961">Cell wall biogenesis/degradation</keyword>
<dbReference type="GO" id="GO:0008932">
    <property type="term" value="F:lytic endotransglycosylase activity"/>
    <property type="evidence" value="ECO:0007669"/>
    <property type="project" value="UniProtKB-UniRule"/>
</dbReference>
<evidence type="ECO:0000256" key="3">
    <source>
        <dbReference type="ARBA" id="ARBA00022989"/>
    </source>
</evidence>
<dbReference type="InterPro" id="IPR003770">
    <property type="entry name" value="MLTG-like"/>
</dbReference>
<gene>
    <name evidence="7 8" type="primary">mltG</name>
    <name evidence="8" type="ORF">ED208_10900</name>
</gene>
<dbReference type="GO" id="GO:0005886">
    <property type="term" value="C:plasma membrane"/>
    <property type="evidence" value="ECO:0007669"/>
    <property type="project" value="UniProtKB-UniRule"/>
</dbReference>
<name>A0A3N0VA22_9GAMM</name>
<keyword evidence="5 7" id="KW-0456">Lyase</keyword>
<sequence>MKKLLRVLALLFVLGLLGLAVGYYDANRLLHQPLALEEVERISIERGNRMRDVVYQLQAVDAFVTPRQGLYLLLLTRLRDQQTRIKAGDFDLAPGTTPLQALRMFVEGRAVLSELRIPEGWRYAQMLDLVRIHPDLAHSLPEEVSPEQLMALLGLPGQHPEGRFFPDTYRFTKGMRDLDFLRHAHSLMEKTLAAEWAQRAEGLPYADPAAALTMASIVEKETGAAYERPRIAGVFVRRLRLGMLLQTDPTVIYGLGENFDGNLRRVDLLTDTPYNSYTRSGLPPTPICLPGRAAIHAALHPEDDGSVFFVSRGDGSHQFSKTLDQHNAAVRQYQLKGQPRRDSP</sequence>
<keyword evidence="9" id="KW-1185">Reference proteome</keyword>
<dbReference type="HAMAP" id="MF_02065">
    <property type="entry name" value="MltG"/>
    <property type="match status" value="1"/>
</dbReference>
<dbReference type="GO" id="GO:0071555">
    <property type="term" value="P:cell wall organization"/>
    <property type="evidence" value="ECO:0007669"/>
    <property type="project" value="UniProtKB-KW"/>
</dbReference>
<evidence type="ECO:0000256" key="5">
    <source>
        <dbReference type="ARBA" id="ARBA00023239"/>
    </source>
</evidence>
<keyword evidence="3 7" id="KW-1133">Transmembrane helix</keyword>
<dbReference type="GO" id="GO:0009252">
    <property type="term" value="P:peptidoglycan biosynthetic process"/>
    <property type="evidence" value="ECO:0007669"/>
    <property type="project" value="UniProtKB-UniRule"/>
</dbReference>
<dbReference type="EC" id="4.2.2.29" evidence="7"/>
<comment type="caution">
    <text evidence="8">The sequence shown here is derived from an EMBL/GenBank/DDBJ whole genome shotgun (WGS) entry which is preliminary data.</text>
</comment>
<dbReference type="AlphaFoldDB" id="A0A3N0VA22"/>
<dbReference type="PANTHER" id="PTHR30518:SF2">
    <property type="entry name" value="ENDOLYTIC MUREIN TRANSGLYCOSYLASE"/>
    <property type="match status" value="1"/>
</dbReference>
<dbReference type="Gene3D" id="3.30.160.60">
    <property type="entry name" value="Classic Zinc Finger"/>
    <property type="match status" value="1"/>
</dbReference>
<protein>
    <recommendedName>
        <fullName evidence="7">Endolytic murein transglycosylase</fullName>
        <ecNumber evidence="7">4.2.2.29</ecNumber>
    </recommendedName>
    <alternativeName>
        <fullName evidence="7">Peptidoglycan lytic transglycosylase</fullName>
    </alternativeName>
    <alternativeName>
        <fullName evidence="7">Peptidoglycan polymerization terminase</fullName>
    </alternativeName>
</protein>
<accession>A0A3N0VA22</accession>